<dbReference type="HOGENOM" id="CLU_1070855_0_0_1"/>
<dbReference type="PANTHER" id="PTHR28573:SF1">
    <property type="entry name" value="SPINDLE AND KINETOCHORE-ASSOCIATED PROTEIN 1"/>
    <property type="match status" value="1"/>
</dbReference>
<dbReference type="GO" id="GO:0000278">
    <property type="term" value="P:mitotic cell cycle"/>
    <property type="evidence" value="ECO:0007669"/>
    <property type="project" value="TreeGrafter"/>
</dbReference>
<evidence type="ECO:0000313" key="5">
    <source>
        <dbReference type="EnsemblMetazoa" id="RPRC014922-PA"/>
    </source>
</evidence>
<dbReference type="InParanoid" id="T1IF53"/>
<proteinExistence type="inferred from homology"/>
<dbReference type="GO" id="GO:0072686">
    <property type="term" value="C:mitotic spindle"/>
    <property type="evidence" value="ECO:0007669"/>
    <property type="project" value="TreeGrafter"/>
</dbReference>
<dbReference type="STRING" id="13249.T1IF53"/>
<dbReference type="GO" id="GO:0008017">
    <property type="term" value="F:microtubule binding"/>
    <property type="evidence" value="ECO:0007669"/>
    <property type="project" value="InterPro"/>
</dbReference>
<keyword evidence="6" id="KW-1185">Reference proteome</keyword>
<dbReference type="eggNOG" id="KOG4832">
    <property type="taxonomic scope" value="Eukaryota"/>
</dbReference>
<name>T1IF53_RHOPR</name>
<feature type="region of interest" description="Disordered" evidence="4">
    <location>
        <begin position="102"/>
        <end position="130"/>
    </location>
</feature>
<dbReference type="InterPro" id="IPR009829">
    <property type="entry name" value="SKA1"/>
</dbReference>
<reference evidence="5" key="1">
    <citation type="submission" date="2015-05" db="UniProtKB">
        <authorList>
            <consortium name="EnsemblMetazoa"/>
        </authorList>
    </citation>
    <scope>IDENTIFICATION</scope>
</reference>
<evidence type="ECO:0000256" key="4">
    <source>
        <dbReference type="SAM" id="MobiDB-lite"/>
    </source>
</evidence>
<dbReference type="Pfam" id="PF07160">
    <property type="entry name" value="SKA1"/>
    <property type="match status" value="1"/>
</dbReference>
<dbReference type="OMA" id="QTRMAYM"/>
<comment type="similarity">
    <text evidence="1">Belongs to the SKA1 family.</text>
</comment>
<dbReference type="Gene3D" id="1.10.10.1890">
    <property type="entry name" value="Ska1 microtubule binding domain-like"/>
    <property type="match status" value="1"/>
</dbReference>
<dbReference type="VEuPathDB" id="VectorBase:RPRC014922"/>
<dbReference type="AlphaFoldDB" id="T1IF53"/>
<organism evidence="5 6">
    <name type="scientific">Rhodnius prolixus</name>
    <name type="common">Triatomid bug</name>
    <dbReference type="NCBI Taxonomy" id="13249"/>
    <lineage>
        <taxon>Eukaryota</taxon>
        <taxon>Metazoa</taxon>
        <taxon>Ecdysozoa</taxon>
        <taxon>Arthropoda</taxon>
        <taxon>Hexapoda</taxon>
        <taxon>Insecta</taxon>
        <taxon>Pterygota</taxon>
        <taxon>Neoptera</taxon>
        <taxon>Paraneoptera</taxon>
        <taxon>Hemiptera</taxon>
        <taxon>Heteroptera</taxon>
        <taxon>Panheteroptera</taxon>
        <taxon>Cimicomorpha</taxon>
        <taxon>Reduviidae</taxon>
        <taxon>Triatominae</taxon>
        <taxon>Rhodnius</taxon>
    </lineage>
</organism>
<dbReference type="EMBL" id="ACPB03009560">
    <property type="status" value="NOT_ANNOTATED_CDS"/>
    <property type="molecule type" value="Genomic_DNA"/>
</dbReference>
<dbReference type="RefSeq" id="XP_073975336.1">
    <property type="nucleotide sequence ID" value="XM_074119235.1"/>
</dbReference>
<dbReference type="GeneID" id="141449637"/>
<evidence type="ECO:0000256" key="2">
    <source>
        <dbReference type="ARBA" id="ARBA00047182"/>
    </source>
</evidence>
<dbReference type="GO" id="GO:0000940">
    <property type="term" value="C:outer kinetochore"/>
    <property type="evidence" value="ECO:0007669"/>
    <property type="project" value="TreeGrafter"/>
</dbReference>
<evidence type="ECO:0000313" key="6">
    <source>
        <dbReference type="Proteomes" id="UP000015103"/>
    </source>
</evidence>
<dbReference type="EnsemblMetazoa" id="RPRC014922-RA">
    <property type="protein sequence ID" value="RPRC014922-PA"/>
    <property type="gene ID" value="RPRC014922"/>
</dbReference>
<protein>
    <recommendedName>
        <fullName evidence="2">SKA complex subunit 1</fullName>
    </recommendedName>
    <alternativeName>
        <fullName evidence="3">Spindle and kinetochore-associated protein 1</fullName>
    </alternativeName>
</protein>
<sequence>MDKLLQKVRELNRRVQILDGYDDTSEECLKLLESVKEIKFLISERKKILQNNQMIIEDRMQLVNRLRTLQTRMAYMNVNYPRGVIIFEDDRSPDRVDSVEVPSENATISQNNYTSPQPEADRTTLTVPTPKPRGDLQISVSYVSNLEFQNVPPYMKGRLKVTDVNKFIDAYNNTLTQKYELLKRPKNTIKVKSELDKFINWKSQMNSDTAGLHFCTSDDFFTESGIKFGKKEFSLVTVLRHTKRIREIRNKKVVYYVACF</sequence>
<feature type="compositionally biased region" description="Polar residues" evidence="4">
    <location>
        <begin position="104"/>
        <end position="127"/>
    </location>
</feature>
<dbReference type="Proteomes" id="UP000015103">
    <property type="component" value="Unassembled WGS sequence"/>
</dbReference>
<evidence type="ECO:0000256" key="3">
    <source>
        <dbReference type="ARBA" id="ARBA00047202"/>
    </source>
</evidence>
<dbReference type="PANTHER" id="PTHR28573">
    <property type="entry name" value="SPINDLE AND KINETOCHORE-ASSOCIATED PROTEIN 1"/>
    <property type="match status" value="1"/>
</dbReference>
<dbReference type="GO" id="GO:0051301">
    <property type="term" value="P:cell division"/>
    <property type="evidence" value="ECO:0007669"/>
    <property type="project" value="InterPro"/>
</dbReference>
<dbReference type="InterPro" id="IPR042031">
    <property type="entry name" value="SKA1_MBD_sf"/>
</dbReference>
<dbReference type="GO" id="GO:0007059">
    <property type="term" value="P:chromosome segregation"/>
    <property type="evidence" value="ECO:0007669"/>
    <property type="project" value="InterPro"/>
</dbReference>
<dbReference type="GO" id="GO:0005876">
    <property type="term" value="C:spindle microtubule"/>
    <property type="evidence" value="ECO:0007669"/>
    <property type="project" value="TreeGrafter"/>
</dbReference>
<accession>T1IF53</accession>
<evidence type="ECO:0000256" key="1">
    <source>
        <dbReference type="ARBA" id="ARBA00006836"/>
    </source>
</evidence>
<dbReference type="GO" id="GO:0031110">
    <property type="term" value="P:regulation of microtubule polymerization or depolymerization"/>
    <property type="evidence" value="ECO:0007669"/>
    <property type="project" value="TreeGrafter"/>
</dbReference>